<dbReference type="PANTHER" id="PTHR43395:SF1">
    <property type="entry name" value="CHEMOTAXIS PROTEIN CHEA"/>
    <property type="match status" value="1"/>
</dbReference>
<dbReference type="CDD" id="cd00088">
    <property type="entry name" value="HPT"/>
    <property type="match status" value="1"/>
</dbReference>
<dbReference type="SMART" id="SM00073">
    <property type="entry name" value="HPT"/>
    <property type="match status" value="1"/>
</dbReference>
<protein>
    <recommendedName>
        <fullName evidence="2">HPt domain-containing protein</fullName>
    </recommendedName>
</protein>
<proteinExistence type="predicted"/>
<dbReference type="InterPro" id="IPR051315">
    <property type="entry name" value="Bact_Chemotaxis_CheA"/>
</dbReference>
<accession>A0A2D2Q3V6</accession>
<dbReference type="GO" id="GO:0000160">
    <property type="term" value="P:phosphorelay signal transduction system"/>
    <property type="evidence" value="ECO:0007669"/>
    <property type="project" value="InterPro"/>
</dbReference>
<evidence type="ECO:0000313" key="4">
    <source>
        <dbReference type="Proteomes" id="UP000231057"/>
    </source>
</evidence>
<feature type="domain" description="HPt" evidence="2">
    <location>
        <begin position="2"/>
        <end position="106"/>
    </location>
</feature>
<dbReference type="PROSITE" id="PS50894">
    <property type="entry name" value="HPT"/>
    <property type="match status" value="1"/>
</dbReference>
<dbReference type="PANTHER" id="PTHR43395">
    <property type="entry name" value="SENSOR HISTIDINE KINASE CHEA"/>
    <property type="match status" value="1"/>
</dbReference>
<sequence>MQSDQQKRILGYFIEEAQEHLTTIEESLMNLQQVVNDPEAMSEMFRAAHSVKGGAAMLGLHSIQHTAHKLEDYFKVLREHPITVDSTLENLFLQGVDALRELLDELQGPFGLTEETATATLSRVEPVFKQLHDHLNALTQGGATPAEPVATGVVETPPPPPVDPSYTFVFQTDVPERLRAMLQLFKQPDSPAVRQQLVEACSNLGQLGETFALPKWVDLLAIAQQVVSNDSQPLTVLAPVVIKEIMAARDRVLSGQGCVIAASQALLDLQPAPVPAAELEPIQDLSAPLEQAAVEEVAPVAEAIAVEEADLITDVPDGVTVFGDDSQTDLEELSDIFSLAGDLGEQWGDDTLDEQLAGLKSDEFIDEDISDFLTVTSDSAEASTEDLSIDQLLTDIDNFLDDKPADTITDDIDALLLDETASAIADSPSEEHEEVDIASFLEGFSDTAVSYPADAAIADALAADEGVRTEAPLADLELPESEPLSADTFSDVAAFLGDVPGLTDALDNLVVENTAADVLAEFVASPPLRIYG</sequence>
<reference evidence="3 4" key="1">
    <citation type="submission" date="2016-11" db="EMBL/GenBank/DDBJ databases">
        <title>Complete genome sequence of thermophilic cyanobacteria strain Synechococcus sp. PCC6715.</title>
        <authorList>
            <person name="Tang J."/>
            <person name="Daroch M."/>
            <person name="Liang Y."/>
            <person name="Jiang D."/>
            <person name="Shah M."/>
        </authorList>
    </citation>
    <scope>NUCLEOTIDE SEQUENCE [LARGE SCALE GENOMIC DNA]</scope>
    <source>
        <strain evidence="3 4">PCC 6715</strain>
    </source>
</reference>
<dbReference type="OrthoDB" id="2079555at2"/>
<evidence type="ECO:0000259" key="2">
    <source>
        <dbReference type="PROSITE" id="PS50894"/>
    </source>
</evidence>
<dbReference type="Gene3D" id="1.20.120.160">
    <property type="entry name" value="HPT domain"/>
    <property type="match status" value="1"/>
</dbReference>
<organism evidence="3 4">
    <name type="scientific">Parathermosynechococcus lividus PCC 6715</name>
    <dbReference type="NCBI Taxonomy" id="1917166"/>
    <lineage>
        <taxon>Bacteria</taxon>
        <taxon>Bacillati</taxon>
        <taxon>Cyanobacteriota</taxon>
        <taxon>Cyanophyceae</taxon>
        <taxon>Acaryochloridales</taxon>
        <taxon>Thermosynechococcaceae</taxon>
        <taxon>Parathermosynechococcus</taxon>
    </lineage>
</organism>
<dbReference type="RefSeq" id="WP_099799511.1">
    <property type="nucleotide sequence ID" value="NZ_CP018092.1"/>
</dbReference>
<name>A0A2D2Q3V6_PARLV</name>
<dbReference type="AlphaFoldDB" id="A0A2D2Q3V6"/>
<dbReference type="InterPro" id="IPR008207">
    <property type="entry name" value="Sig_transdc_His_kin_Hpt_dom"/>
</dbReference>
<evidence type="ECO:0000313" key="3">
    <source>
        <dbReference type="EMBL" id="ATS19175.1"/>
    </source>
</evidence>
<dbReference type="KEGG" id="slw:BRW62_10955"/>
<reference evidence="4" key="2">
    <citation type="journal article" date="2022" name="Front. Microbiol.">
        <title>Comparative Genomic Analysis Revealed Distinct Molecular Components and Organization of CO2-Concentrating Mechanism in Thermophilic Cyanobacteria.</title>
        <authorList>
            <person name="Tang J."/>
            <person name="Zhou H."/>
            <person name="Yao D."/>
            <person name="Riaz S."/>
            <person name="You D."/>
            <person name="Klepacz-Smolka A."/>
            <person name="Daroch M."/>
        </authorList>
    </citation>
    <scope>NUCLEOTIDE SEQUENCE [LARGE SCALE GENOMIC DNA]</scope>
    <source>
        <strain evidence="4">PCC 6715</strain>
    </source>
</reference>
<dbReference type="SUPFAM" id="SSF47226">
    <property type="entry name" value="Histidine-containing phosphotransfer domain, HPT domain"/>
    <property type="match status" value="1"/>
</dbReference>
<gene>
    <name evidence="3" type="ORF">BRW62_10955</name>
</gene>
<keyword evidence="1" id="KW-0597">Phosphoprotein</keyword>
<evidence type="ECO:0000256" key="1">
    <source>
        <dbReference type="PROSITE-ProRule" id="PRU00110"/>
    </source>
</evidence>
<keyword evidence="4" id="KW-1185">Reference proteome</keyword>
<dbReference type="EMBL" id="CP018092">
    <property type="protein sequence ID" value="ATS19175.1"/>
    <property type="molecule type" value="Genomic_DNA"/>
</dbReference>
<dbReference type="Pfam" id="PF01627">
    <property type="entry name" value="Hpt"/>
    <property type="match status" value="1"/>
</dbReference>
<feature type="modified residue" description="Phosphohistidine" evidence="1">
    <location>
        <position position="49"/>
    </location>
</feature>
<dbReference type="Proteomes" id="UP000231057">
    <property type="component" value="Chromosome"/>
</dbReference>
<dbReference type="InterPro" id="IPR036641">
    <property type="entry name" value="HPT_dom_sf"/>
</dbReference>